<evidence type="ECO:0000313" key="2">
    <source>
        <dbReference type="Proteomes" id="UP000785679"/>
    </source>
</evidence>
<sequence length="83" mass="9864">MGEQFNGSFHSVNPIKLNCLYELPPDDFPPPSLLFSFNYVEYEQLWYLDSQMSILIQLESRKYQVHCTWLNIFSKYLISANHN</sequence>
<accession>A0A8J8NW17</accession>
<name>A0A8J8NW17_HALGN</name>
<evidence type="ECO:0000313" key="1">
    <source>
        <dbReference type="EMBL" id="TNV81295.1"/>
    </source>
</evidence>
<keyword evidence="2" id="KW-1185">Reference proteome</keyword>
<reference evidence="1" key="1">
    <citation type="submission" date="2019-06" db="EMBL/GenBank/DDBJ databases">
        <authorList>
            <person name="Zheng W."/>
        </authorList>
    </citation>
    <scope>NUCLEOTIDE SEQUENCE</scope>
    <source>
        <strain evidence="1">QDHG01</strain>
    </source>
</reference>
<comment type="caution">
    <text evidence="1">The sequence shown here is derived from an EMBL/GenBank/DDBJ whole genome shotgun (WGS) entry which is preliminary data.</text>
</comment>
<dbReference type="AlphaFoldDB" id="A0A8J8NW17"/>
<gene>
    <name evidence="1" type="ORF">FGO68_gene11456</name>
</gene>
<dbReference type="EMBL" id="RRYP01006325">
    <property type="protein sequence ID" value="TNV81295.1"/>
    <property type="molecule type" value="Genomic_DNA"/>
</dbReference>
<proteinExistence type="predicted"/>
<protein>
    <submittedName>
        <fullName evidence="1">Uncharacterized protein</fullName>
    </submittedName>
</protein>
<organism evidence="1 2">
    <name type="scientific">Halteria grandinella</name>
    <dbReference type="NCBI Taxonomy" id="5974"/>
    <lineage>
        <taxon>Eukaryota</taxon>
        <taxon>Sar</taxon>
        <taxon>Alveolata</taxon>
        <taxon>Ciliophora</taxon>
        <taxon>Intramacronucleata</taxon>
        <taxon>Spirotrichea</taxon>
        <taxon>Stichotrichia</taxon>
        <taxon>Sporadotrichida</taxon>
        <taxon>Halteriidae</taxon>
        <taxon>Halteria</taxon>
    </lineage>
</organism>
<dbReference type="Proteomes" id="UP000785679">
    <property type="component" value="Unassembled WGS sequence"/>
</dbReference>